<evidence type="ECO:0000259" key="3">
    <source>
        <dbReference type="Pfam" id="PF07833"/>
    </source>
</evidence>
<evidence type="ECO:0000256" key="2">
    <source>
        <dbReference type="SAM" id="SignalP"/>
    </source>
</evidence>
<dbReference type="InterPro" id="IPR012854">
    <property type="entry name" value="Cu_amine_oxidase-like_N"/>
</dbReference>
<feature type="signal peptide" evidence="2">
    <location>
        <begin position="1"/>
        <end position="23"/>
    </location>
</feature>
<dbReference type="NCBIfam" id="NF033223">
    <property type="entry name" value="YHYH_alt"/>
    <property type="match status" value="1"/>
</dbReference>
<protein>
    <submittedName>
        <fullName evidence="4">YHYH domain-containing protein</fullName>
    </submittedName>
</protein>
<evidence type="ECO:0000256" key="1">
    <source>
        <dbReference type="SAM" id="MobiDB-lite"/>
    </source>
</evidence>
<gene>
    <name evidence="4" type="ORF">FRY98_26685</name>
</gene>
<comment type="caution">
    <text evidence="4">The sequence shown here is derived from an EMBL/GenBank/DDBJ whole genome shotgun (WGS) entry which is preliminary data.</text>
</comment>
<dbReference type="InterPro" id="IPR036582">
    <property type="entry name" value="Mao_N_sf"/>
</dbReference>
<dbReference type="SUPFAM" id="SSF55383">
    <property type="entry name" value="Copper amine oxidase, domain N"/>
    <property type="match status" value="1"/>
</dbReference>
<dbReference type="EMBL" id="VSDO01000006">
    <property type="protein sequence ID" value="TYA10179.1"/>
    <property type="molecule type" value="Genomic_DNA"/>
</dbReference>
<dbReference type="InterPro" id="IPR047773">
    <property type="entry name" value="YHYH_dom_bact"/>
</dbReference>
<feature type="region of interest" description="Disordered" evidence="1">
    <location>
        <begin position="54"/>
        <end position="89"/>
    </location>
</feature>
<dbReference type="Gene3D" id="3.30.457.10">
    <property type="entry name" value="Copper amine oxidase-like, N-terminal domain"/>
    <property type="match status" value="1"/>
</dbReference>
<sequence>MRKRAVLGAMAILFLLSSASVSAHPGRTDAKGGHYCRTNCAKWGLEDGEYHYHNGGRSSSQSKNKVPSATSSSKSKKKTTTKTSTRKTPSADYATSSLKVFVNGQAVAFNNTPVIYQSTNLVPLREMAEGMGAAVNLDKDSGTIVVSKDTNSVTMTIGSKTVTYNGETETVSAAPKVIKGVTYVPAQVLARGLGASLEFDSDNHSLKITLP</sequence>
<name>A0A5D0CJP9_9BACL</name>
<reference evidence="4 5" key="1">
    <citation type="submission" date="2019-08" db="EMBL/GenBank/DDBJ databases">
        <title>Genome sequencing of Paenibacillus faecis DSM 23593(T).</title>
        <authorList>
            <person name="Kook J.-K."/>
            <person name="Park S.-N."/>
            <person name="Lim Y.K."/>
        </authorList>
    </citation>
    <scope>NUCLEOTIDE SEQUENCE [LARGE SCALE GENOMIC DNA]</scope>
    <source>
        <strain evidence="4 5">DSM 23593</strain>
    </source>
</reference>
<evidence type="ECO:0000313" key="4">
    <source>
        <dbReference type="EMBL" id="TYA10179.1"/>
    </source>
</evidence>
<accession>A0A5D0CJP9</accession>
<proteinExistence type="predicted"/>
<dbReference type="Pfam" id="PF07833">
    <property type="entry name" value="Cu_amine_oxidN1"/>
    <property type="match status" value="1"/>
</dbReference>
<feature type="chain" id="PRO_5038436364" evidence="2">
    <location>
        <begin position="24"/>
        <end position="211"/>
    </location>
</feature>
<evidence type="ECO:0000313" key="5">
    <source>
        <dbReference type="Proteomes" id="UP000325218"/>
    </source>
</evidence>
<feature type="domain" description="Copper amine oxidase-like N-terminal" evidence="3">
    <location>
        <begin position="101"/>
        <end position="207"/>
    </location>
</feature>
<dbReference type="AlphaFoldDB" id="A0A5D0CJP9"/>
<keyword evidence="2" id="KW-0732">Signal</keyword>
<keyword evidence="5" id="KW-1185">Reference proteome</keyword>
<dbReference type="RefSeq" id="WP_148457747.1">
    <property type="nucleotide sequence ID" value="NZ_VSDO01000006.1"/>
</dbReference>
<dbReference type="OrthoDB" id="1656058at2"/>
<organism evidence="4 5">
    <name type="scientific">Paenibacillus faecis</name>
    <dbReference type="NCBI Taxonomy" id="862114"/>
    <lineage>
        <taxon>Bacteria</taxon>
        <taxon>Bacillati</taxon>
        <taxon>Bacillota</taxon>
        <taxon>Bacilli</taxon>
        <taxon>Bacillales</taxon>
        <taxon>Paenibacillaceae</taxon>
        <taxon>Paenibacillus</taxon>
    </lineage>
</organism>
<dbReference type="Proteomes" id="UP000325218">
    <property type="component" value="Unassembled WGS sequence"/>
</dbReference>